<evidence type="ECO:0000256" key="4">
    <source>
        <dbReference type="ARBA" id="ARBA00022553"/>
    </source>
</evidence>
<dbReference type="Proteomes" id="UP000032568">
    <property type="component" value="Chromosome"/>
</dbReference>
<dbReference type="Gene3D" id="3.30.565.10">
    <property type="entry name" value="Histidine kinase-like ATPase, C-terminal domain"/>
    <property type="match status" value="1"/>
</dbReference>
<reference evidence="12 13" key="1">
    <citation type="journal article" date="2015" name="Genome Announc.">
        <title>Draft Genome Sequences of Marine Isolates of Thalassomonas viridans and Thalassomonas actiniarum.</title>
        <authorList>
            <person name="Olonade I."/>
            <person name="van Zyl L.J."/>
            <person name="Trindade M."/>
        </authorList>
    </citation>
    <scope>NUCLEOTIDE SEQUENCE [LARGE SCALE GENOMIC DNA]</scope>
    <source>
        <strain evidence="12 13">A5K-106</strain>
    </source>
</reference>
<keyword evidence="6 10" id="KW-0812">Transmembrane</keyword>
<keyword evidence="4" id="KW-0597">Phosphoprotein</keyword>
<comment type="subcellular location">
    <subcellularLocation>
        <location evidence="2">Membrane</location>
    </subcellularLocation>
</comment>
<evidence type="ECO:0000256" key="1">
    <source>
        <dbReference type="ARBA" id="ARBA00000085"/>
    </source>
</evidence>
<evidence type="ECO:0000256" key="5">
    <source>
        <dbReference type="ARBA" id="ARBA00022679"/>
    </source>
</evidence>
<keyword evidence="9 10" id="KW-0472">Membrane</keyword>
<reference evidence="12 13" key="2">
    <citation type="journal article" date="2022" name="Mar. Drugs">
        <title>Bioassay-Guided Fractionation Leads to the Detection of Cholic Acid Generated by the Rare Thalassomonas sp.</title>
        <authorList>
            <person name="Pheiffer F."/>
            <person name="Schneider Y.K."/>
            <person name="Hansen E.H."/>
            <person name="Andersen J.H."/>
            <person name="Isaksson J."/>
            <person name="Busche T."/>
            <person name="R C."/>
            <person name="Kalinowski J."/>
            <person name="Zyl L.V."/>
            <person name="Trindade M."/>
        </authorList>
    </citation>
    <scope>NUCLEOTIDE SEQUENCE [LARGE SCALE GENOMIC DNA]</scope>
    <source>
        <strain evidence="12 13">A5K-106</strain>
    </source>
</reference>
<dbReference type="InterPro" id="IPR005467">
    <property type="entry name" value="His_kinase_dom"/>
</dbReference>
<comment type="catalytic activity">
    <reaction evidence="1">
        <text>ATP + protein L-histidine = ADP + protein N-phospho-L-histidine.</text>
        <dbReference type="EC" id="2.7.13.3"/>
    </reaction>
</comment>
<keyword evidence="8 10" id="KW-1133">Transmembrane helix</keyword>
<dbReference type="PRINTS" id="PR00344">
    <property type="entry name" value="BCTRLSENSOR"/>
</dbReference>
<dbReference type="InterPro" id="IPR036890">
    <property type="entry name" value="HATPase_C_sf"/>
</dbReference>
<organism evidence="12 13">
    <name type="scientific">Thalassomonas actiniarum</name>
    <dbReference type="NCBI Taxonomy" id="485447"/>
    <lineage>
        <taxon>Bacteria</taxon>
        <taxon>Pseudomonadati</taxon>
        <taxon>Pseudomonadota</taxon>
        <taxon>Gammaproteobacteria</taxon>
        <taxon>Alteromonadales</taxon>
        <taxon>Colwelliaceae</taxon>
        <taxon>Thalassomonas</taxon>
    </lineage>
</organism>
<protein>
    <recommendedName>
        <fullName evidence="3">histidine kinase</fullName>
        <ecNumber evidence="3">2.7.13.3</ecNumber>
    </recommendedName>
</protein>
<keyword evidence="7" id="KW-0418">Kinase</keyword>
<feature type="domain" description="Histidine kinase" evidence="11">
    <location>
        <begin position="271"/>
        <end position="466"/>
    </location>
</feature>
<dbReference type="SMART" id="SM00387">
    <property type="entry name" value="HATPase_c"/>
    <property type="match status" value="1"/>
</dbReference>
<dbReference type="Pfam" id="PF02518">
    <property type="entry name" value="HATPase_c"/>
    <property type="match status" value="1"/>
</dbReference>
<dbReference type="KEGG" id="tact:SG35_021270"/>
<dbReference type="GO" id="GO:0005886">
    <property type="term" value="C:plasma membrane"/>
    <property type="evidence" value="ECO:0007669"/>
    <property type="project" value="TreeGrafter"/>
</dbReference>
<dbReference type="AlphaFoldDB" id="A0AAF0C1U3"/>
<evidence type="ECO:0000256" key="10">
    <source>
        <dbReference type="SAM" id="Phobius"/>
    </source>
</evidence>
<evidence type="ECO:0000256" key="2">
    <source>
        <dbReference type="ARBA" id="ARBA00004370"/>
    </source>
</evidence>
<dbReference type="Gene3D" id="1.10.287.130">
    <property type="match status" value="1"/>
</dbReference>
<evidence type="ECO:0000259" key="11">
    <source>
        <dbReference type="PROSITE" id="PS50109"/>
    </source>
</evidence>
<sequence length="467" mass="52143">MSKYLPELSSLLPWKLKSLKARLRLSALLIIVLVLPLIGVTLNSAFEAQIKSAIHNELAAYSYSILAVAEVEQQDLLMPEQLLENQFNVIESGLYALITKGPAAGEDKQQAARQEILWLSNSLLGLDIPYVFPQPALGQSLSEEIYLNGEQHLIYSFSASFSDGEQAFPVTIHILKNQADLLVITGQFKRQLWLWLLVLMALLLLIQMSWLNWTLKPLHILKGELQSVEQGKTDQLQARYPLELEQVASQLNLLLHTEQNQRQRYRNALSDLAHSLKTPLAVMQSQPQLPEAFNEQLAVINRTIEHQLKRAQSAGESSWHLGILIKPVALKLLSALEKIYRHKNLAISVLVDEDVLFKGDEADLMELLGNMLDNACKAAKHKVVIRGSASEGQLVIKVEDDGQGISEDQREKVLNRGTRADTYEQGHGIGLAIIRDIVASYQGQVLIEQSVELGGASFSLCFNDKNQ</sequence>
<evidence type="ECO:0000256" key="7">
    <source>
        <dbReference type="ARBA" id="ARBA00022777"/>
    </source>
</evidence>
<evidence type="ECO:0000256" key="3">
    <source>
        <dbReference type="ARBA" id="ARBA00012438"/>
    </source>
</evidence>
<evidence type="ECO:0000256" key="6">
    <source>
        <dbReference type="ARBA" id="ARBA00022692"/>
    </source>
</evidence>
<evidence type="ECO:0000256" key="8">
    <source>
        <dbReference type="ARBA" id="ARBA00022989"/>
    </source>
</evidence>
<evidence type="ECO:0000313" key="12">
    <source>
        <dbReference type="EMBL" id="WDD97807.1"/>
    </source>
</evidence>
<name>A0AAF0C1U3_9GAMM</name>
<dbReference type="InterPro" id="IPR003594">
    <property type="entry name" value="HATPase_dom"/>
</dbReference>
<accession>A0AAF0C1U3</accession>
<dbReference type="PANTHER" id="PTHR45436">
    <property type="entry name" value="SENSOR HISTIDINE KINASE YKOH"/>
    <property type="match status" value="1"/>
</dbReference>
<keyword evidence="5" id="KW-0808">Transferase</keyword>
<evidence type="ECO:0000313" key="13">
    <source>
        <dbReference type="Proteomes" id="UP000032568"/>
    </source>
</evidence>
<feature type="transmembrane region" description="Helical" evidence="10">
    <location>
        <begin position="192"/>
        <end position="213"/>
    </location>
</feature>
<gene>
    <name evidence="12" type="ORF">SG35_021270</name>
</gene>
<dbReference type="InterPro" id="IPR050428">
    <property type="entry name" value="TCS_sensor_his_kinase"/>
</dbReference>
<evidence type="ECO:0000256" key="9">
    <source>
        <dbReference type="ARBA" id="ARBA00023136"/>
    </source>
</evidence>
<keyword evidence="13" id="KW-1185">Reference proteome</keyword>
<dbReference type="PANTHER" id="PTHR45436:SF4">
    <property type="entry name" value="SENSOR PROTEIN PHOQ"/>
    <property type="match status" value="1"/>
</dbReference>
<feature type="transmembrane region" description="Helical" evidence="10">
    <location>
        <begin position="21"/>
        <end position="42"/>
    </location>
</feature>
<dbReference type="GO" id="GO:0000160">
    <property type="term" value="P:phosphorelay signal transduction system"/>
    <property type="evidence" value="ECO:0007669"/>
    <property type="project" value="TreeGrafter"/>
</dbReference>
<dbReference type="InterPro" id="IPR004358">
    <property type="entry name" value="Sig_transdc_His_kin-like_C"/>
</dbReference>
<dbReference type="EMBL" id="CP059735">
    <property type="protein sequence ID" value="WDD97807.1"/>
    <property type="molecule type" value="Genomic_DNA"/>
</dbReference>
<dbReference type="SUPFAM" id="SSF55874">
    <property type="entry name" value="ATPase domain of HSP90 chaperone/DNA topoisomerase II/histidine kinase"/>
    <property type="match status" value="1"/>
</dbReference>
<dbReference type="GO" id="GO:0004673">
    <property type="term" value="F:protein histidine kinase activity"/>
    <property type="evidence" value="ECO:0007669"/>
    <property type="project" value="UniProtKB-EC"/>
</dbReference>
<dbReference type="PROSITE" id="PS50109">
    <property type="entry name" value="HIS_KIN"/>
    <property type="match status" value="1"/>
</dbReference>
<dbReference type="RefSeq" id="WP_044832122.1">
    <property type="nucleotide sequence ID" value="NZ_CP059735.1"/>
</dbReference>
<dbReference type="GO" id="GO:0005524">
    <property type="term" value="F:ATP binding"/>
    <property type="evidence" value="ECO:0007669"/>
    <property type="project" value="UniProtKB-KW"/>
</dbReference>
<dbReference type="EC" id="2.7.13.3" evidence="3"/>
<proteinExistence type="predicted"/>